<accession>A0A564Y363</accession>
<name>A0A564Y363_HYMDI</name>
<protein>
    <submittedName>
        <fullName evidence="2">Uncharacterized protein</fullName>
    </submittedName>
</protein>
<organism evidence="2 3">
    <name type="scientific">Hymenolepis diminuta</name>
    <name type="common">Rat tapeworm</name>
    <dbReference type="NCBI Taxonomy" id="6216"/>
    <lineage>
        <taxon>Eukaryota</taxon>
        <taxon>Metazoa</taxon>
        <taxon>Spiralia</taxon>
        <taxon>Lophotrochozoa</taxon>
        <taxon>Platyhelminthes</taxon>
        <taxon>Cestoda</taxon>
        <taxon>Eucestoda</taxon>
        <taxon>Cyclophyllidea</taxon>
        <taxon>Hymenolepididae</taxon>
        <taxon>Hymenolepis</taxon>
    </lineage>
</organism>
<proteinExistence type="predicted"/>
<evidence type="ECO:0000313" key="3">
    <source>
        <dbReference type="Proteomes" id="UP000321570"/>
    </source>
</evidence>
<dbReference type="Proteomes" id="UP000321570">
    <property type="component" value="Unassembled WGS sequence"/>
</dbReference>
<dbReference type="AlphaFoldDB" id="A0A564Y363"/>
<evidence type="ECO:0000256" key="1">
    <source>
        <dbReference type="SAM" id="MobiDB-lite"/>
    </source>
</evidence>
<reference evidence="2 3" key="1">
    <citation type="submission" date="2019-07" db="EMBL/GenBank/DDBJ databases">
        <authorList>
            <person name="Jastrzebski P J."/>
            <person name="Paukszto L."/>
            <person name="Jastrzebski P J."/>
        </authorList>
    </citation>
    <scope>NUCLEOTIDE SEQUENCE [LARGE SCALE GENOMIC DNA]</scope>
    <source>
        <strain evidence="2 3">WMS-il1</strain>
    </source>
</reference>
<feature type="region of interest" description="Disordered" evidence="1">
    <location>
        <begin position="1"/>
        <end position="28"/>
    </location>
</feature>
<dbReference type="EMBL" id="CABIJS010000066">
    <property type="protein sequence ID" value="VUZ41616.1"/>
    <property type="molecule type" value="Genomic_DNA"/>
</dbReference>
<evidence type="ECO:0000313" key="2">
    <source>
        <dbReference type="EMBL" id="VUZ41616.1"/>
    </source>
</evidence>
<keyword evidence="3" id="KW-1185">Reference proteome</keyword>
<sequence>MTRDKQKRKTAKPIAANKNSPNHPPNTGALKHRLLLRGIAGCQHYLIHTKSLLVPKPYNFTRKGSCEANLFTASSSASTKLRTTNYKLQCSRLSKATFSRQLNTCNLLAVNDKSKSGMERTPKEGTTGVCAIT</sequence>
<gene>
    <name evidence="2" type="ORF">WMSIL1_LOCUS2436</name>
</gene>
<feature type="compositionally biased region" description="Basic residues" evidence="1">
    <location>
        <begin position="1"/>
        <end position="11"/>
    </location>
</feature>